<dbReference type="Pfam" id="PF00732">
    <property type="entry name" value="GMC_oxred_N"/>
    <property type="match status" value="1"/>
</dbReference>
<dbReference type="KEGG" id="dfo:Dform_00402"/>
<sequence>MPTLPKVNVVIIGLGAAGCIMAKELSTAGLKVVGLEWGPLRRTQDFQWDHDELKYEQRQYLLKPIIDEQPMTYRPNAQTAAVNSGVPWTISSGVGGGSIHYGTWNWRALPHHFRLRSDITAKYGANALPPGTNVVDWPITYNDLAPYYDKVDTELGISGKAGNINGAVQSGGNPFEGARSKDFPLPPLIQTTGSRIFAQAATALSYKPFPTPSAIISQPYDGRPGCDYCGFCSAYGCHIGAKSSTMVSVYPKAVASGNFEARTGCRVVRINKSGGRATSVTYLDQAGVEQEQPAGLIIVSNYTWGAVRLLLLSGINANGLVGKYLMSHQYQIVNGIFDTIITNPSEGQTGANATIDEFNGDNFDHTGLGFIEGASITSIGGNTHAISGTSSLAPGNFKQVAANQNWGQPRKDFIKQYFKRTLGLIAQTPTLPYENNVIDLDPTVKDSIGLPVVRVTYSGSDNEKAIGNYLQPKMAAILKQAGASSTVNGPLLIPPWNNHEVGPCRMGSDPTKSVVNEHLQSWELPNMFIVSGAVFPTYFGYNPTHTIEALAYWAAANIKSQAQTGGNLVQYL</sequence>
<keyword evidence="3" id="KW-0274">FAD</keyword>
<accession>A0A1P8F5Q4</accession>
<dbReference type="SUPFAM" id="SSF51905">
    <property type="entry name" value="FAD/NAD(P)-binding domain"/>
    <property type="match status" value="1"/>
</dbReference>
<keyword evidence="2" id="KW-0285">Flavoprotein</keyword>
<dbReference type="PANTHER" id="PTHR46056:SF12">
    <property type="entry name" value="LONG-CHAIN-ALCOHOL OXIDASE"/>
    <property type="match status" value="1"/>
</dbReference>
<keyword evidence="8" id="KW-1185">Reference proteome</keyword>
<dbReference type="Gene3D" id="3.50.50.60">
    <property type="entry name" value="FAD/NAD(P)-binding domain"/>
    <property type="match status" value="2"/>
</dbReference>
<dbReference type="InterPro" id="IPR036188">
    <property type="entry name" value="FAD/NAD-bd_sf"/>
</dbReference>
<dbReference type="STRING" id="1839801.Dform_00402"/>
<dbReference type="PROSITE" id="PS51257">
    <property type="entry name" value="PROKAR_LIPOPROTEIN"/>
    <property type="match status" value="1"/>
</dbReference>
<dbReference type="Pfam" id="PF05199">
    <property type="entry name" value="GMC_oxred_C"/>
    <property type="match status" value="1"/>
</dbReference>
<dbReference type="PANTHER" id="PTHR46056">
    <property type="entry name" value="LONG-CHAIN-ALCOHOL OXIDASE"/>
    <property type="match status" value="1"/>
</dbReference>
<dbReference type="InterPro" id="IPR000172">
    <property type="entry name" value="GMC_OxRdtase_N"/>
</dbReference>
<proteinExistence type="inferred from homology"/>
<dbReference type="GO" id="GO:0033717">
    <property type="term" value="F:gluconate 2-dehydrogenase (acceptor) activity"/>
    <property type="evidence" value="ECO:0007669"/>
    <property type="project" value="UniProtKB-EC"/>
</dbReference>
<dbReference type="GO" id="GO:0050660">
    <property type="term" value="F:flavin adenine dinucleotide binding"/>
    <property type="evidence" value="ECO:0007669"/>
    <property type="project" value="InterPro"/>
</dbReference>
<organism evidence="7 8">
    <name type="scientific">Dehalogenimonas formicexedens</name>
    <dbReference type="NCBI Taxonomy" id="1839801"/>
    <lineage>
        <taxon>Bacteria</taxon>
        <taxon>Bacillati</taxon>
        <taxon>Chloroflexota</taxon>
        <taxon>Dehalococcoidia</taxon>
        <taxon>Dehalococcoidales</taxon>
        <taxon>Dehalococcoidaceae</taxon>
        <taxon>Dehalogenimonas</taxon>
    </lineage>
</organism>
<evidence type="ECO:0000259" key="5">
    <source>
        <dbReference type="Pfam" id="PF00732"/>
    </source>
</evidence>
<dbReference type="OrthoDB" id="9787779at2"/>
<dbReference type="SUPFAM" id="SSF54373">
    <property type="entry name" value="FAD-linked reductases, C-terminal domain"/>
    <property type="match status" value="1"/>
</dbReference>
<dbReference type="InterPro" id="IPR007867">
    <property type="entry name" value="GMC_OxRtase_C"/>
</dbReference>
<evidence type="ECO:0000313" key="7">
    <source>
        <dbReference type="EMBL" id="APV43760.1"/>
    </source>
</evidence>
<evidence type="ECO:0000259" key="6">
    <source>
        <dbReference type="Pfam" id="PF05199"/>
    </source>
</evidence>
<dbReference type="AlphaFoldDB" id="A0A1P8F5Q4"/>
<gene>
    <name evidence="7" type="ORF">Dform_00402</name>
</gene>
<dbReference type="EMBL" id="CP018258">
    <property type="protein sequence ID" value="APV43760.1"/>
    <property type="molecule type" value="Genomic_DNA"/>
</dbReference>
<feature type="domain" description="Glucose-methanol-choline oxidoreductase N-terminal" evidence="5">
    <location>
        <begin position="224"/>
        <end position="328"/>
    </location>
</feature>
<feature type="domain" description="Glucose-methanol-choline oxidoreductase C-terminal" evidence="6">
    <location>
        <begin position="432"/>
        <end position="551"/>
    </location>
</feature>
<keyword evidence="4 7" id="KW-0560">Oxidoreductase</keyword>
<evidence type="ECO:0000256" key="2">
    <source>
        <dbReference type="ARBA" id="ARBA00022630"/>
    </source>
</evidence>
<evidence type="ECO:0000256" key="1">
    <source>
        <dbReference type="ARBA" id="ARBA00010790"/>
    </source>
</evidence>
<dbReference type="Proteomes" id="UP000185934">
    <property type="component" value="Chromosome"/>
</dbReference>
<evidence type="ECO:0000256" key="3">
    <source>
        <dbReference type="ARBA" id="ARBA00022827"/>
    </source>
</evidence>
<reference evidence="8" key="1">
    <citation type="submission" date="2016-11" db="EMBL/GenBank/DDBJ databases">
        <title>Dehalogenimonas formicexedens sp. nov., a chlorinated alkane respiring bacterium isolated from contaminated groundwater.</title>
        <authorList>
            <person name="Key T.A."/>
            <person name="Bowman K.S."/>
            <person name="Lee I."/>
            <person name="Chun J."/>
            <person name="Albuquerque L."/>
            <person name="da Costa M.S."/>
            <person name="Rainey F.A."/>
            <person name="Moe W.M."/>
        </authorList>
    </citation>
    <scope>NUCLEOTIDE SEQUENCE [LARGE SCALE GENOMIC DNA]</scope>
    <source>
        <strain evidence="8">NSZ-14</strain>
    </source>
</reference>
<dbReference type="RefSeq" id="WP_076003541.1">
    <property type="nucleotide sequence ID" value="NZ_CP018258.1"/>
</dbReference>
<evidence type="ECO:0000313" key="8">
    <source>
        <dbReference type="Proteomes" id="UP000185934"/>
    </source>
</evidence>
<dbReference type="EC" id="1.1.99.3" evidence="7"/>
<comment type="similarity">
    <text evidence="1">Belongs to the GMC oxidoreductase family.</text>
</comment>
<evidence type="ECO:0000256" key="4">
    <source>
        <dbReference type="ARBA" id="ARBA00023002"/>
    </source>
</evidence>
<protein>
    <submittedName>
        <fullName evidence="7">Gluconate 2-dehydrogenase alpha chain</fullName>
        <ecNumber evidence="7">1.1.99.3</ecNumber>
    </submittedName>
</protein>
<name>A0A1P8F5Q4_9CHLR</name>